<comment type="caution">
    <text evidence="4">The sequence shown here is derived from an EMBL/GenBank/DDBJ whole genome shotgun (WGS) entry which is preliminary data.</text>
</comment>
<dbReference type="Proteomes" id="UP001195483">
    <property type="component" value="Unassembled WGS sequence"/>
</dbReference>
<keyword evidence="5" id="KW-1185">Reference proteome</keyword>
<dbReference type="InterPro" id="IPR002110">
    <property type="entry name" value="Ankyrin_rpt"/>
</dbReference>
<reference evidence="4" key="3">
    <citation type="submission" date="2023-05" db="EMBL/GenBank/DDBJ databases">
        <authorList>
            <person name="Smith C.H."/>
        </authorList>
    </citation>
    <scope>NUCLEOTIDE SEQUENCE</scope>
    <source>
        <strain evidence="4">CHS0354</strain>
        <tissue evidence="4">Mantle</tissue>
    </source>
</reference>
<dbReference type="InterPro" id="IPR036770">
    <property type="entry name" value="Ankyrin_rpt-contain_sf"/>
</dbReference>
<accession>A0AAE0RMY7</accession>
<dbReference type="EMBL" id="JAEAOA010001691">
    <property type="protein sequence ID" value="KAK3576115.1"/>
    <property type="molecule type" value="Genomic_DNA"/>
</dbReference>
<keyword evidence="2 3" id="KW-0040">ANK repeat</keyword>
<feature type="repeat" description="ANK" evidence="3">
    <location>
        <begin position="325"/>
        <end position="358"/>
    </location>
</feature>
<dbReference type="SMART" id="SM00248">
    <property type="entry name" value="ANK"/>
    <property type="match status" value="8"/>
</dbReference>
<dbReference type="Pfam" id="PF12796">
    <property type="entry name" value="Ank_2"/>
    <property type="match status" value="1"/>
</dbReference>
<dbReference type="PROSITE" id="PS50088">
    <property type="entry name" value="ANK_REPEAT"/>
    <property type="match status" value="2"/>
</dbReference>
<evidence type="ECO:0000256" key="3">
    <source>
        <dbReference type="PROSITE-ProRule" id="PRU00023"/>
    </source>
</evidence>
<protein>
    <submittedName>
        <fullName evidence="4">Uncharacterized protein</fullName>
    </submittedName>
</protein>
<reference evidence="4" key="1">
    <citation type="journal article" date="2021" name="Genome Biol. Evol.">
        <title>A High-Quality Reference Genome for a Parasitic Bivalve with Doubly Uniparental Inheritance (Bivalvia: Unionida).</title>
        <authorList>
            <person name="Smith C.H."/>
        </authorList>
    </citation>
    <scope>NUCLEOTIDE SEQUENCE</scope>
    <source>
        <strain evidence="4">CHS0354</strain>
    </source>
</reference>
<keyword evidence="1" id="KW-0677">Repeat</keyword>
<proteinExistence type="predicted"/>
<dbReference type="PANTHER" id="PTHR24198">
    <property type="entry name" value="ANKYRIN REPEAT AND PROTEIN KINASE DOMAIN-CONTAINING PROTEIN"/>
    <property type="match status" value="1"/>
</dbReference>
<evidence type="ECO:0000313" key="5">
    <source>
        <dbReference type="Proteomes" id="UP001195483"/>
    </source>
</evidence>
<reference evidence="4" key="2">
    <citation type="journal article" date="2021" name="Genome Biol. Evol.">
        <title>Developing a high-quality reference genome for a parasitic bivalve with doubly uniparental inheritance (Bivalvia: Unionida).</title>
        <authorList>
            <person name="Smith C.H."/>
        </authorList>
    </citation>
    <scope>NUCLEOTIDE SEQUENCE</scope>
    <source>
        <strain evidence="4">CHS0354</strain>
        <tissue evidence="4">Mantle</tissue>
    </source>
</reference>
<dbReference type="Gene3D" id="1.25.40.20">
    <property type="entry name" value="Ankyrin repeat-containing domain"/>
    <property type="match status" value="3"/>
</dbReference>
<gene>
    <name evidence="4" type="ORF">CHS0354_028013</name>
</gene>
<evidence type="ECO:0000313" key="4">
    <source>
        <dbReference type="EMBL" id="KAK3576115.1"/>
    </source>
</evidence>
<dbReference type="AlphaFoldDB" id="A0AAE0RMY7"/>
<feature type="repeat" description="ANK" evidence="3">
    <location>
        <begin position="506"/>
        <end position="539"/>
    </location>
</feature>
<dbReference type="PROSITE" id="PS50297">
    <property type="entry name" value="ANK_REP_REGION"/>
    <property type="match status" value="2"/>
</dbReference>
<name>A0AAE0RMY7_9BIVA</name>
<sequence>MSLRKTKLFKTIQTGTTEAILKCLWDYLRNGKDPNVRDEMTGGTLLHIIVENGDRFCSGQTVSGVYMLVCKDIDIDAQDNNGETALHKTMRIQGGFRILLALMRCGADSAIKNNDGKTPEEVLMTEKPPGWEENLHWYNKFKPGLWRALQEDNPDKKLIEKLLKNWCRVTTVKKGCVTSMKTLVQCDIHKHDILKLLEKYENTNELALATTAGMGFIVRMWVKQGIVNNMDVNTKDHSYQFMWPDYPCNPRPLVSASWETGSYETVDIIMDLNPDMRVLWTPEPESTNPAKPLFFQLFCGRPRVTDEKIIQRVLRGSDLTARDRDGQNILHVAIQTDQPQSIIRFLLANAVDIAARDCQGRTPRDLAERCNKPLLTRCVDEYVIKIVKDKKFDQIEKLILHNYDHILDLTEGNRTLVEIAKKSNTRIHEVVQLTAPIQAYTKKVFKAADEGALEELKKLLSCRKYAEVRDRCGRSPLHRAVLHRKETVVRFLVDNFSQLIPARDSLDRTPLHYAYLFMEKSDIVDELLRHGADPALRDAMGRSASYYRQEECGAQVFQQLQKEVRDFDMNIYLAETDFEGSFHEAIRKGDIETVKSLVSGLTSFGEMAKYSAVLFDCVDNRQLEIALFLITSGFKTDIWKQYNYCDPDDEMCAMMECGHSPTSLRDRALELKLEDIVKMIDAAANGKLQLRVNKQNGVKLNSYVLS</sequence>
<dbReference type="SUPFAM" id="SSF48403">
    <property type="entry name" value="Ankyrin repeat"/>
    <property type="match status" value="2"/>
</dbReference>
<evidence type="ECO:0000256" key="2">
    <source>
        <dbReference type="ARBA" id="ARBA00023043"/>
    </source>
</evidence>
<organism evidence="4 5">
    <name type="scientific">Potamilus streckersoni</name>
    <dbReference type="NCBI Taxonomy" id="2493646"/>
    <lineage>
        <taxon>Eukaryota</taxon>
        <taxon>Metazoa</taxon>
        <taxon>Spiralia</taxon>
        <taxon>Lophotrochozoa</taxon>
        <taxon>Mollusca</taxon>
        <taxon>Bivalvia</taxon>
        <taxon>Autobranchia</taxon>
        <taxon>Heteroconchia</taxon>
        <taxon>Palaeoheterodonta</taxon>
        <taxon>Unionida</taxon>
        <taxon>Unionoidea</taxon>
        <taxon>Unionidae</taxon>
        <taxon>Ambleminae</taxon>
        <taxon>Lampsilini</taxon>
        <taxon>Potamilus</taxon>
    </lineage>
</organism>
<dbReference type="PANTHER" id="PTHR24198:SF165">
    <property type="entry name" value="ANKYRIN REPEAT-CONTAINING PROTEIN-RELATED"/>
    <property type="match status" value="1"/>
</dbReference>
<evidence type="ECO:0000256" key="1">
    <source>
        <dbReference type="ARBA" id="ARBA00022737"/>
    </source>
</evidence>